<dbReference type="Pfam" id="PF07987">
    <property type="entry name" value="DUF1775"/>
    <property type="match status" value="1"/>
</dbReference>
<dbReference type="InterPro" id="IPR038507">
    <property type="entry name" value="YcnI-like_sf"/>
</dbReference>
<evidence type="ECO:0000313" key="5">
    <source>
        <dbReference type="EMBL" id="GAA4544460.1"/>
    </source>
</evidence>
<feature type="signal peptide" evidence="3">
    <location>
        <begin position="1"/>
        <end position="28"/>
    </location>
</feature>
<evidence type="ECO:0000256" key="1">
    <source>
        <dbReference type="SAM" id="MobiDB-lite"/>
    </source>
</evidence>
<dbReference type="RefSeq" id="WP_345415724.1">
    <property type="nucleotide sequence ID" value="NZ_BAABGT010000029.1"/>
</dbReference>
<dbReference type="EMBL" id="BAABGT010000029">
    <property type="protein sequence ID" value="GAA4544460.1"/>
    <property type="molecule type" value="Genomic_DNA"/>
</dbReference>
<feature type="transmembrane region" description="Helical" evidence="2">
    <location>
        <begin position="188"/>
        <end position="209"/>
    </location>
</feature>
<feature type="compositionally biased region" description="Basic residues" evidence="1">
    <location>
        <begin position="313"/>
        <end position="325"/>
    </location>
</feature>
<feature type="domain" description="YncI copper-binding" evidence="4">
    <location>
        <begin position="30"/>
        <end position="156"/>
    </location>
</feature>
<feature type="region of interest" description="Disordered" evidence="1">
    <location>
        <begin position="215"/>
        <end position="247"/>
    </location>
</feature>
<feature type="chain" id="PRO_5047364142" description="YncI copper-binding domain-containing protein" evidence="3">
    <location>
        <begin position="29"/>
        <end position="374"/>
    </location>
</feature>
<comment type="caution">
    <text evidence="5">The sequence shown here is derived from an EMBL/GenBank/DDBJ whole genome shotgun (WGS) entry which is preliminary data.</text>
</comment>
<keyword evidence="3" id="KW-0732">Signal</keyword>
<name>A0ABP8RQ46_9PSEU</name>
<keyword evidence="2" id="KW-0812">Transmembrane</keyword>
<sequence>MSLHRRILAASVLFPTVALTALAPSASAQVTIVPGKVAGGGAETLAVRVASQKPGVPTTSLELEFPSDIPLDAARAAAVQGWTADVDADRMVRSVTWSGGRIAPGTFEQFLLTLSPLPERGRLAFTAVQTYADGSVDRWEAAVDGPAVTIGTPAPVAAPAQPVPTPGPGVVVTRTDPSAPAGDDESAGWPPALLGLIPLVGGAALVAGLRRRRSGAARDVDPAEAAPSTVSAAQAASDTDTDTASDDAAGVLHSDMALFERAFAEVASAPRPAEPRSAEPRSAEPRLTRVPPTEARPTEARPSGRHALSAAHVARHARPAPGRHHQTSESETMTLLPTPLSDHDVTEVLPLVGARRRPVAPLPDETRPLVRVTR</sequence>
<accession>A0ABP8RQ46</accession>
<dbReference type="Proteomes" id="UP001501598">
    <property type="component" value="Unassembled WGS sequence"/>
</dbReference>
<reference evidence="6" key="1">
    <citation type="journal article" date="2019" name="Int. J. Syst. Evol. Microbiol.">
        <title>The Global Catalogue of Microorganisms (GCM) 10K type strain sequencing project: providing services to taxonomists for standard genome sequencing and annotation.</title>
        <authorList>
            <consortium name="The Broad Institute Genomics Platform"/>
            <consortium name="The Broad Institute Genome Sequencing Center for Infectious Disease"/>
            <person name="Wu L."/>
            <person name="Ma J."/>
        </authorList>
    </citation>
    <scope>NUCLEOTIDE SEQUENCE [LARGE SCALE GENOMIC DNA]</scope>
    <source>
        <strain evidence="6">JCM 17906</strain>
    </source>
</reference>
<evidence type="ECO:0000313" key="6">
    <source>
        <dbReference type="Proteomes" id="UP001501598"/>
    </source>
</evidence>
<gene>
    <name evidence="5" type="ORF">GCM10023175_22720</name>
</gene>
<keyword evidence="6" id="KW-1185">Reference proteome</keyword>
<proteinExistence type="predicted"/>
<organism evidence="5 6">
    <name type="scientific">Pseudonocardia xishanensis</name>
    <dbReference type="NCBI Taxonomy" id="630995"/>
    <lineage>
        <taxon>Bacteria</taxon>
        <taxon>Bacillati</taxon>
        <taxon>Actinomycetota</taxon>
        <taxon>Actinomycetes</taxon>
        <taxon>Pseudonocardiales</taxon>
        <taxon>Pseudonocardiaceae</taxon>
        <taxon>Pseudonocardia</taxon>
    </lineage>
</organism>
<evidence type="ECO:0000256" key="2">
    <source>
        <dbReference type="SAM" id="Phobius"/>
    </source>
</evidence>
<feature type="compositionally biased region" description="Basic and acidic residues" evidence="1">
    <location>
        <begin position="273"/>
        <end position="287"/>
    </location>
</feature>
<dbReference type="InterPro" id="IPR012533">
    <property type="entry name" value="YcnI-copper_dom"/>
</dbReference>
<evidence type="ECO:0000259" key="4">
    <source>
        <dbReference type="Pfam" id="PF07987"/>
    </source>
</evidence>
<keyword evidence="2" id="KW-1133">Transmembrane helix</keyword>
<dbReference type="Gene3D" id="2.60.40.2230">
    <property type="entry name" value="Uncharacterised protein YcnI-like PF07987, DUF1775"/>
    <property type="match status" value="1"/>
</dbReference>
<feature type="compositionally biased region" description="Low complexity" evidence="1">
    <location>
        <begin position="223"/>
        <end position="238"/>
    </location>
</feature>
<evidence type="ECO:0000256" key="3">
    <source>
        <dbReference type="SAM" id="SignalP"/>
    </source>
</evidence>
<feature type="region of interest" description="Disordered" evidence="1">
    <location>
        <begin position="267"/>
        <end position="331"/>
    </location>
</feature>
<keyword evidence="2" id="KW-0472">Membrane</keyword>
<protein>
    <recommendedName>
        <fullName evidence="4">YncI copper-binding domain-containing protein</fullName>
    </recommendedName>
</protein>